<evidence type="ECO:0000256" key="10">
    <source>
        <dbReference type="ARBA" id="ARBA00023015"/>
    </source>
</evidence>
<evidence type="ECO:0000256" key="1">
    <source>
        <dbReference type="ARBA" id="ARBA00004123"/>
    </source>
</evidence>
<keyword evidence="8" id="KW-0378">Hydrolase</keyword>
<feature type="region of interest" description="Disordered" evidence="14">
    <location>
        <begin position="1032"/>
        <end position="1100"/>
    </location>
</feature>
<evidence type="ECO:0000313" key="17">
    <source>
        <dbReference type="EMBL" id="KAK9828288.1"/>
    </source>
</evidence>
<dbReference type="FunFam" id="1.25.40.1050:FF:000002">
    <property type="entry name" value="5'-3' exoribonuclease"/>
    <property type="match status" value="1"/>
</dbReference>
<dbReference type="Proteomes" id="UP001438707">
    <property type="component" value="Unassembled WGS sequence"/>
</dbReference>
<keyword evidence="7" id="KW-0540">Nuclease</keyword>
<keyword evidence="11" id="KW-0804">Transcription</keyword>
<evidence type="ECO:0000313" key="18">
    <source>
        <dbReference type="Proteomes" id="UP001438707"/>
    </source>
</evidence>
<evidence type="ECO:0000256" key="3">
    <source>
        <dbReference type="ARBA" id="ARBA00013845"/>
    </source>
</evidence>
<evidence type="ECO:0000256" key="9">
    <source>
        <dbReference type="ARBA" id="ARBA00022839"/>
    </source>
</evidence>
<evidence type="ECO:0000256" key="2">
    <source>
        <dbReference type="ARBA" id="ARBA00006994"/>
    </source>
</evidence>
<dbReference type="GO" id="GO:0000956">
    <property type="term" value="P:nuclear-transcribed mRNA catabolic process"/>
    <property type="evidence" value="ECO:0007669"/>
    <property type="project" value="TreeGrafter"/>
</dbReference>
<keyword evidence="10" id="KW-0805">Transcription regulation</keyword>
<comment type="similarity">
    <text evidence="2">Belongs to the 5'-3' exonuclease family. XRN2/RAT1 subfamily.</text>
</comment>
<feature type="compositionally biased region" description="Low complexity" evidence="14">
    <location>
        <begin position="1032"/>
        <end position="1053"/>
    </location>
</feature>
<feature type="compositionally biased region" description="Gly residues" evidence="14">
    <location>
        <begin position="1054"/>
        <end position="1083"/>
    </location>
</feature>
<dbReference type="GO" id="GO:0006353">
    <property type="term" value="P:DNA-templated transcription termination"/>
    <property type="evidence" value="ECO:0007669"/>
    <property type="project" value="UniProtKB-KW"/>
</dbReference>
<dbReference type="Pfam" id="PF03159">
    <property type="entry name" value="XRN_N"/>
    <property type="match status" value="1"/>
</dbReference>
<dbReference type="InterPro" id="IPR027073">
    <property type="entry name" value="5_3_exoribonuclease"/>
</dbReference>
<dbReference type="Gene3D" id="3.40.50.12390">
    <property type="match status" value="2"/>
</dbReference>
<evidence type="ECO:0000256" key="4">
    <source>
        <dbReference type="ARBA" id="ARBA00022472"/>
    </source>
</evidence>
<accession>A0AAW1R3B2</accession>
<evidence type="ECO:0000256" key="8">
    <source>
        <dbReference type="ARBA" id="ARBA00022801"/>
    </source>
</evidence>
<dbReference type="GO" id="GO:0003723">
    <property type="term" value="F:RNA binding"/>
    <property type="evidence" value="ECO:0007669"/>
    <property type="project" value="TreeGrafter"/>
</dbReference>
<keyword evidence="4" id="KW-0806">Transcription termination</keyword>
<keyword evidence="9" id="KW-0269">Exonuclease</keyword>
<dbReference type="InterPro" id="IPR041412">
    <property type="entry name" value="Xrn1_helical"/>
</dbReference>
<feature type="compositionally biased region" description="Low complexity" evidence="14">
    <location>
        <begin position="1173"/>
        <end position="1183"/>
    </location>
</feature>
<dbReference type="GO" id="GO:0004534">
    <property type="term" value="F:5'-3' RNA exonuclease activity"/>
    <property type="evidence" value="ECO:0007669"/>
    <property type="project" value="TreeGrafter"/>
</dbReference>
<feature type="compositionally biased region" description="Gly residues" evidence="14">
    <location>
        <begin position="902"/>
        <end position="916"/>
    </location>
</feature>
<feature type="region of interest" description="Disordered" evidence="14">
    <location>
        <begin position="113"/>
        <end position="133"/>
    </location>
</feature>
<dbReference type="PANTHER" id="PTHR12341:SF41">
    <property type="entry name" value="5'-3' EXORIBONUCLEASE 2"/>
    <property type="match status" value="1"/>
</dbReference>
<dbReference type="GO" id="GO:0006397">
    <property type="term" value="P:mRNA processing"/>
    <property type="evidence" value="ECO:0007669"/>
    <property type="project" value="UniProtKB-KW"/>
</dbReference>
<evidence type="ECO:0000256" key="13">
    <source>
        <dbReference type="ARBA" id="ARBA00046137"/>
    </source>
</evidence>
<proteinExistence type="inferred from homology"/>
<dbReference type="EMBL" id="JALJOS010000016">
    <property type="protein sequence ID" value="KAK9828288.1"/>
    <property type="molecule type" value="Genomic_DNA"/>
</dbReference>
<keyword evidence="6" id="KW-0507">mRNA processing</keyword>
<keyword evidence="12" id="KW-0539">Nucleus</keyword>
<dbReference type="AlphaFoldDB" id="A0AAW1R3B2"/>
<feature type="region of interest" description="Disordered" evidence="14">
    <location>
        <begin position="895"/>
        <end position="916"/>
    </location>
</feature>
<dbReference type="Pfam" id="PF17846">
    <property type="entry name" value="XRN_M"/>
    <property type="match status" value="2"/>
</dbReference>
<dbReference type="GO" id="GO:0006364">
    <property type="term" value="P:rRNA processing"/>
    <property type="evidence" value="ECO:0007669"/>
    <property type="project" value="UniProtKB-KW"/>
</dbReference>
<name>A0AAW1R3B2_9CHLO</name>
<evidence type="ECO:0000259" key="16">
    <source>
        <dbReference type="Pfam" id="PF17846"/>
    </source>
</evidence>
<keyword evidence="5" id="KW-0698">rRNA processing</keyword>
<organism evidence="17 18">
    <name type="scientific">Apatococcus lobatus</name>
    <dbReference type="NCBI Taxonomy" id="904363"/>
    <lineage>
        <taxon>Eukaryota</taxon>
        <taxon>Viridiplantae</taxon>
        <taxon>Chlorophyta</taxon>
        <taxon>core chlorophytes</taxon>
        <taxon>Trebouxiophyceae</taxon>
        <taxon>Chlorellales</taxon>
        <taxon>Chlorellaceae</taxon>
        <taxon>Apatococcus</taxon>
    </lineage>
</organism>
<feature type="region of interest" description="Disordered" evidence="14">
    <location>
        <begin position="1164"/>
        <end position="1201"/>
    </location>
</feature>
<comment type="function">
    <text evidence="13">Possesses 5'-&gt;3' exoribonuclease activity. Required for the processing of nuclear mRNA and rRNA precursors. May promote the termination of transcription by RNA polymerase II. Essential for vegetative cell growth and chromosome segregation.</text>
</comment>
<protein>
    <recommendedName>
        <fullName evidence="3">5'-3' exoribonuclease 2</fullName>
    </recommendedName>
</protein>
<dbReference type="GO" id="GO:0005634">
    <property type="term" value="C:nucleus"/>
    <property type="evidence" value="ECO:0007669"/>
    <property type="project" value="UniProtKB-SubCell"/>
</dbReference>
<dbReference type="CDD" id="cd18673">
    <property type="entry name" value="PIN_XRN1-2-like"/>
    <property type="match status" value="1"/>
</dbReference>
<dbReference type="FunFam" id="3.40.50.12390:FF:000003">
    <property type="entry name" value="5'-3' exoribonuclease"/>
    <property type="match status" value="1"/>
</dbReference>
<gene>
    <name evidence="17" type="ORF">WJX74_007335</name>
</gene>
<feature type="domain" description="Xrn1 N-terminal" evidence="15">
    <location>
        <begin position="1"/>
        <end position="254"/>
    </location>
</feature>
<evidence type="ECO:0000256" key="11">
    <source>
        <dbReference type="ARBA" id="ARBA00023163"/>
    </source>
</evidence>
<evidence type="ECO:0000256" key="7">
    <source>
        <dbReference type="ARBA" id="ARBA00022722"/>
    </source>
</evidence>
<keyword evidence="18" id="KW-1185">Reference proteome</keyword>
<evidence type="ECO:0000256" key="12">
    <source>
        <dbReference type="ARBA" id="ARBA00023242"/>
    </source>
</evidence>
<comment type="caution">
    <text evidence="17">The sequence shown here is derived from an EMBL/GenBank/DDBJ whole genome shotgun (WGS) entry which is preliminary data.</text>
</comment>
<evidence type="ECO:0000256" key="6">
    <source>
        <dbReference type="ARBA" id="ARBA00022664"/>
    </source>
</evidence>
<evidence type="ECO:0000256" key="5">
    <source>
        <dbReference type="ARBA" id="ARBA00022552"/>
    </source>
</evidence>
<dbReference type="PANTHER" id="PTHR12341">
    <property type="entry name" value="5'-&gt;3' EXORIBONUCLEASE"/>
    <property type="match status" value="1"/>
</dbReference>
<feature type="region of interest" description="Disordered" evidence="14">
    <location>
        <begin position="474"/>
        <end position="540"/>
    </location>
</feature>
<evidence type="ECO:0000259" key="15">
    <source>
        <dbReference type="Pfam" id="PF03159"/>
    </source>
</evidence>
<feature type="compositionally biased region" description="Low complexity" evidence="14">
    <location>
        <begin position="1084"/>
        <end position="1099"/>
    </location>
</feature>
<sequence length="1201" mass="131670">MGVPAFYRWLSDKYGNIVKDVLEDEAQVVDGIEVPVDTSKPNPNGIEYDNLYLDMNGIIHPCFHPEDRAPPTTEAEVFLTMFDYIDRLFGIVRPRKLLVMAIDGVAPRAKMNQQRSRRFRAAQDAQEKEAEESRLRAEFEKQGIRLPEKTTEGAWDSNVITPGTPFMFRLSIALQYYIHLRLNSDPGWRNIMVILSDSNAPGEGEHKIMHMIRQERGREGWDPNTRHCLYGLDADLIMLSLASHEPHFSLLRENVTMPSHDNQPARPQLNSKDGLNAEAPVEKPLIAKKPYQFLHVGVLREYLALEFEMSTPFPLEQERIYDDFVFMCFFVGNDFLPHMPTLEIREGAIELLMATYKKELPHMGYLCHGAKVDLRAVEHFITVIGNLEDQIFQKRAKVNQRQKMRVAADTVNSKRGRDSVMAQLGPANQARPGGQWTAAAPSRDYISSLQPEQGQAAPGSAGAVIVEPAVTNQHTRFNEDDSVPASDNRSAAAKLRAQLQAGSTPGGTATKEPPAKRQRPSPDREGENGTTTNMDESVDGVADIDTAEAADQALDEEEQDAGDKAAELAQATAVVDATSADLLKYQHLMKEQMKGKADCFSIMMADAEKIRLGEDGWKARYYQEKLGLLPELQQEVVTDMVKAYVEGLCWVLAYYYEGVASWNWFYPYHYAPFASDLKGFANTDIQFDLGEPFKPFNQLMGVLPAASAHCLPKPFQALFTEEESTILDFFPPDFKVDMNGKRFAWQGVALLPFIEEDRLLAATGPLEDQLEPEETYRNGRRLDLMYVAGHHPLTPELYQMAEGLGSLSPNSRSQVLMKLDPELTQGINGLVSPPQGEVCPAVVPAPFKLGEDITSNSVCCACLRMPQPAQPHLPILLPGTVPDEPTITSGHLQAPRPLWHEMGGGRGGGRGGRGGRGGYNPIDMGRGRMANGYGAPWQGGQEGNGPHSNGPLAPGAFRMVQHGMGNPALQPGPHGNGFAGNGMRPQYQSQSQQAYGAGQYYPGMPGGQFQAPSGALNPHAPTFQPNGFPQQFGFGGFQPQQQPQHQQSWAGQQSHGGGFTSGPGRGRSRGYEGGRGNHGGQWGGQAAQAQPMQPFGAAPNGFSMPLQNGGYMGGGMQSQEFATNPSMQGSMQSQGFAPNPSMQGGMAGGYMQFPGSQPMANSMFGNGVGMAPGGQFQQPAQFQSANPYAPLQRHRDPRSQR</sequence>
<dbReference type="InterPro" id="IPR004859">
    <property type="entry name" value="Xrn1_N"/>
</dbReference>
<comment type="subcellular location">
    <subcellularLocation>
        <location evidence="1">Nucleus</location>
    </subcellularLocation>
</comment>
<feature type="domain" description="Xrn1 helical" evidence="16">
    <location>
        <begin position="545"/>
        <end position="889"/>
    </location>
</feature>
<feature type="domain" description="Xrn1 helical" evidence="16">
    <location>
        <begin position="316"/>
        <end position="418"/>
    </location>
</feature>
<dbReference type="Gene3D" id="1.25.40.1050">
    <property type="match status" value="1"/>
</dbReference>
<dbReference type="FunFam" id="3.40.50.12390:FF:000005">
    <property type="entry name" value="5'-3' exoribonuclease 2"/>
    <property type="match status" value="1"/>
</dbReference>
<reference evidence="17 18" key="1">
    <citation type="journal article" date="2024" name="Nat. Commun.">
        <title>Phylogenomics reveals the evolutionary origins of lichenization in chlorophyte algae.</title>
        <authorList>
            <person name="Puginier C."/>
            <person name="Libourel C."/>
            <person name="Otte J."/>
            <person name="Skaloud P."/>
            <person name="Haon M."/>
            <person name="Grisel S."/>
            <person name="Petersen M."/>
            <person name="Berrin J.G."/>
            <person name="Delaux P.M."/>
            <person name="Dal Grande F."/>
            <person name="Keller J."/>
        </authorList>
    </citation>
    <scope>NUCLEOTIDE SEQUENCE [LARGE SCALE GENOMIC DNA]</scope>
    <source>
        <strain evidence="17 18">SAG 2145</strain>
    </source>
</reference>
<evidence type="ECO:0000256" key="14">
    <source>
        <dbReference type="SAM" id="MobiDB-lite"/>
    </source>
</evidence>